<dbReference type="CDD" id="cd10747">
    <property type="entry name" value="DnaJ_C"/>
    <property type="match status" value="1"/>
</dbReference>
<dbReference type="CDD" id="cd06257">
    <property type="entry name" value="DnaJ"/>
    <property type="match status" value="1"/>
</dbReference>
<keyword evidence="5" id="KW-1185">Reference proteome</keyword>
<dbReference type="Pfam" id="PF00226">
    <property type="entry name" value="DnaJ"/>
    <property type="match status" value="1"/>
</dbReference>
<dbReference type="SUPFAM" id="SSF49493">
    <property type="entry name" value="HSP40/DnaJ peptide-binding domain"/>
    <property type="match status" value="2"/>
</dbReference>
<evidence type="ECO:0000259" key="3">
    <source>
        <dbReference type="PROSITE" id="PS50076"/>
    </source>
</evidence>
<dbReference type="GO" id="GO:0005737">
    <property type="term" value="C:cytoplasm"/>
    <property type="evidence" value="ECO:0007669"/>
    <property type="project" value="TreeGrafter"/>
</dbReference>
<proteinExistence type="predicted"/>
<feature type="region of interest" description="Disordered" evidence="2">
    <location>
        <begin position="1"/>
        <end position="35"/>
    </location>
</feature>
<dbReference type="Pfam" id="PF01556">
    <property type="entry name" value="DnaJ_C"/>
    <property type="match status" value="1"/>
</dbReference>
<reference evidence="5" key="1">
    <citation type="submission" date="2018-06" db="EMBL/GenBank/DDBJ databases">
        <authorList>
            <person name="Khan S.A."/>
        </authorList>
    </citation>
    <scope>NUCLEOTIDE SEQUENCE [LARGE SCALE GENOMIC DNA]</scope>
    <source>
        <strain evidence="5">DB-1506</strain>
    </source>
</reference>
<evidence type="ECO:0000256" key="2">
    <source>
        <dbReference type="SAM" id="MobiDB-lite"/>
    </source>
</evidence>
<keyword evidence="1" id="KW-0143">Chaperone</keyword>
<feature type="domain" description="J" evidence="3">
    <location>
        <begin position="24"/>
        <end position="89"/>
    </location>
</feature>
<dbReference type="PROSITE" id="PS50076">
    <property type="entry name" value="DNAJ_2"/>
    <property type="match status" value="1"/>
</dbReference>
<dbReference type="InterPro" id="IPR036869">
    <property type="entry name" value="J_dom_sf"/>
</dbReference>
<dbReference type="SUPFAM" id="SSF46565">
    <property type="entry name" value="Chaperone J-domain"/>
    <property type="match status" value="1"/>
</dbReference>
<dbReference type="PROSITE" id="PS00636">
    <property type="entry name" value="DNAJ_1"/>
    <property type="match status" value="1"/>
</dbReference>
<dbReference type="PANTHER" id="PTHR43096:SF52">
    <property type="entry name" value="DNAJ HOMOLOG 1, MITOCHONDRIAL-RELATED"/>
    <property type="match status" value="1"/>
</dbReference>
<dbReference type="AlphaFoldDB" id="A0A327MEC8"/>
<feature type="region of interest" description="Disordered" evidence="2">
    <location>
        <begin position="91"/>
        <end position="131"/>
    </location>
</feature>
<dbReference type="GO" id="GO:0051082">
    <property type="term" value="F:unfolded protein binding"/>
    <property type="evidence" value="ECO:0007669"/>
    <property type="project" value="InterPro"/>
</dbReference>
<dbReference type="Gene3D" id="2.60.260.20">
    <property type="entry name" value="Urease metallochaperone UreE, N-terminal domain"/>
    <property type="match status" value="2"/>
</dbReference>
<dbReference type="InterPro" id="IPR002939">
    <property type="entry name" value="DnaJ_C"/>
</dbReference>
<dbReference type="InterPro" id="IPR018253">
    <property type="entry name" value="DnaJ_domain_CS"/>
</dbReference>
<dbReference type="SMART" id="SM00271">
    <property type="entry name" value="DnaJ"/>
    <property type="match status" value="1"/>
</dbReference>
<protein>
    <submittedName>
        <fullName evidence="4">J domain-containing protein</fullName>
    </submittedName>
</protein>
<evidence type="ECO:0000256" key="1">
    <source>
        <dbReference type="ARBA" id="ARBA00023186"/>
    </source>
</evidence>
<dbReference type="PRINTS" id="PR00625">
    <property type="entry name" value="JDOMAIN"/>
</dbReference>
<dbReference type="PANTHER" id="PTHR43096">
    <property type="entry name" value="DNAJ HOMOLOG 1, MITOCHONDRIAL-RELATED"/>
    <property type="match status" value="1"/>
</dbReference>
<dbReference type="Gene3D" id="1.10.287.110">
    <property type="entry name" value="DnaJ domain"/>
    <property type="match status" value="1"/>
</dbReference>
<accession>A0A327MEC8</accession>
<dbReference type="InterPro" id="IPR001623">
    <property type="entry name" value="DnaJ_domain"/>
</dbReference>
<comment type="caution">
    <text evidence="4">The sequence shown here is derived from an EMBL/GenBank/DDBJ whole genome shotgun (WGS) entry which is preliminary data.</text>
</comment>
<sequence length="334" mass="35713">MRPPEAGRPPDETSWAGVTGGVDDPYQILGVPKTASAEEIRKAYRRLAKQWHPDTNPDKPEAEARFKAISAANALLSDPEQRGRFDRGEIDASGAERAPPGGGWREWAEAPQGARYQSRSHGFGGEAPGGSYEAEDFEDLLSRAFGAGARAQAGGRRRGADIQVALHVPFLDAVRGATRQVTLPDGRRVNLTIPKGAEDGTVLRLAGQGMPGRGEGAPAGDILAVVEIEPHPLFRREGKDILLDLPVTLQEALLGARVEVPTIEGPVTMTIPPYSGEGTRLRLRGRGVDGGHQIAVLHVVMPKGPDPALEAFLRDWKPQDGSNPRAGPWAGMRA</sequence>
<evidence type="ECO:0000313" key="5">
    <source>
        <dbReference type="Proteomes" id="UP000249065"/>
    </source>
</evidence>
<dbReference type="InterPro" id="IPR008971">
    <property type="entry name" value="HSP40/DnaJ_pept-bd"/>
</dbReference>
<dbReference type="GO" id="GO:0042026">
    <property type="term" value="P:protein refolding"/>
    <property type="evidence" value="ECO:0007669"/>
    <property type="project" value="TreeGrafter"/>
</dbReference>
<gene>
    <name evidence="4" type="ORF">DOO78_05155</name>
</gene>
<name>A0A327MEC8_9PROT</name>
<dbReference type="EMBL" id="QLIX01000002">
    <property type="protein sequence ID" value="RAI60454.1"/>
    <property type="molecule type" value="Genomic_DNA"/>
</dbReference>
<organism evidence="4 5">
    <name type="scientific">Roseicella frigidaeris</name>
    <dbReference type="NCBI Taxonomy" id="2230885"/>
    <lineage>
        <taxon>Bacteria</taxon>
        <taxon>Pseudomonadati</taxon>
        <taxon>Pseudomonadota</taxon>
        <taxon>Alphaproteobacteria</taxon>
        <taxon>Acetobacterales</taxon>
        <taxon>Roseomonadaceae</taxon>
        <taxon>Roseicella</taxon>
    </lineage>
</organism>
<dbReference type="OrthoDB" id="9779889at2"/>
<evidence type="ECO:0000313" key="4">
    <source>
        <dbReference type="EMBL" id="RAI60454.1"/>
    </source>
</evidence>
<dbReference type="Proteomes" id="UP000249065">
    <property type="component" value="Unassembled WGS sequence"/>
</dbReference>